<keyword evidence="3" id="KW-0479">Metal-binding</keyword>
<sequence length="153" mass="16673">MSILGTTGGASQERAAINETGRQSAIREESWFVRYAEGVAALASGILIAAAWMLESAFYSWAVALYMTAFAVGGFVKAKAGLHTLFVERDLDVNLLLIAADFAGNVPLPLGVLGHEGSTLLVILNGLRLLRPFIRDKVNRKRLCRPCRTFYKT</sequence>
<keyword evidence="8" id="KW-1133">Transmembrane helix</keyword>
<keyword evidence="5" id="KW-0067">ATP-binding</keyword>
<keyword evidence="7" id="KW-1278">Translocase</keyword>
<dbReference type="Proteomes" id="UP000640274">
    <property type="component" value="Unassembled WGS sequence"/>
</dbReference>
<keyword evidence="8" id="KW-0812">Transmembrane</keyword>
<keyword evidence="10" id="KW-1185">Reference proteome</keyword>
<dbReference type="PANTHER" id="PTHR43079:SF1">
    <property type="entry name" value="CADMIUM_ZINC-TRANSPORTING ATPASE HMA1, CHLOROPLASTIC-RELATED"/>
    <property type="match status" value="1"/>
</dbReference>
<organism evidence="9 10">
    <name type="scientific">Paenibacillus roseus</name>
    <dbReference type="NCBI Taxonomy" id="2798579"/>
    <lineage>
        <taxon>Bacteria</taxon>
        <taxon>Bacillati</taxon>
        <taxon>Bacillota</taxon>
        <taxon>Bacilli</taxon>
        <taxon>Bacillales</taxon>
        <taxon>Paenibacillaceae</taxon>
        <taxon>Paenibacillus</taxon>
    </lineage>
</organism>
<evidence type="ECO:0000256" key="7">
    <source>
        <dbReference type="ARBA" id="ARBA00022967"/>
    </source>
</evidence>
<evidence type="ECO:0000256" key="8">
    <source>
        <dbReference type="SAM" id="Phobius"/>
    </source>
</evidence>
<feature type="transmembrane region" description="Helical" evidence="8">
    <location>
        <begin position="58"/>
        <end position="76"/>
    </location>
</feature>
<dbReference type="GO" id="GO:0046872">
    <property type="term" value="F:metal ion binding"/>
    <property type="evidence" value="ECO:0007669"/>
    <property type="project" value="UniProtKB-KW"/>
</dbReference>
<gene>
    <name evidence="9" type="ORF">JFN88_15895</name>
</gene>
<proteinExistence type="inferred from homology"/>
<evidence type="ECO:0000313" key="9">
    <source>
        <dbReference type="EMBL" id="MBJ6362702.1"/>
    </source>
</evidence>
<name>A0A934J0Q5_9BACL</name>
<keyword evidence="4" id="KW-0547">Nucleotide-binding</keyword>
<comment type="caution">
    <text evidence="9">The sequence shown here is derived from an EMBL/GenBank/DDBJ whole genome shotgun (WGS) entry which is preliminary data.</text>
</comment>
<accession>A0A934J0Q5</accession>
<dbReference type="PANTHER" id="PTHR43079">
    <property type="entry name" value="PROBABLE CADMIUM/ZINC-TRANSPORTING ATPASE HMA1"/>
    <property type="match status" value="1"/>
</dbReference>
<dbReference type="GO" id="GO:0005524">
    <property type="term" value="F:ATP binding"/>
    <property type="evidence" value="ECO:0007669"/>
    <property type="project" value="UniProtKB-KW"/>
</dbReference>
<evidence type="ECO:0000256" key="4">
    <source>
        <dbReference type="ARBA" id="ARBA00022741"/>
    </source>
</evidence>
<keyword evidence="6" id="KW-0460">Magnesium</keyword>
<evidence type="ECO:0000256" key="3">
    <source>
        <dbReference type="ARBA" id="ARBA00022723"/>
    </source>
</evidence>
<dbReference type="EMBL" id="JAELUP010000089">
    <property type="protein sequence ID" value="MBJ6362702.1"/>
    <property type="molecule type" value="Genomic_DNA"/>
</dbReference>
<protein>
    <submittedName>
        <fullName evidence="9">Uncharacterized protein</fullName>
    </submittedName>
</protein>
<evidence type="ECO:0000256" key="1">
    <source>
        <dbReference type="ARBA" id="ARBA00004141"/>
    </source>
</evidence>
<feature type="transmembrane region" description="Helical" evidence="8">
    <location>
        <begin position="32"/>
        <end position="52"/>
    </location>
</feature>
<comment type="similarity">
    <text evidence="2">Belongs to the cation transport ATPase (P-type) (TC 3.A.3) family. Type IB subfamily.</text>
</comment>
<evidence type="ECO:0000256" key="2">
    <source>
        <dbReference type="ARBA" id="ARBA00006024"/>
    </source>
</evidence>
<evidence type="ECO:0000256" key="6">
    <source>
        <dbReference type="ARBA" id="ARBA00022842"/>
    </source>
</evidence>
<dbReference type="InterPro" id="IPR051949">
    <property type="entry name" value="Cation_Transport_ATPase"/>
</dbReference>
<keyword evidence="8" id="KW-0472">Membrane</keyword>
<comment type="subcellular location">
    <subcellularLocation>
        <location evidence="1">Membrane</location>
        <topology evidence="1">Multi-pass membrane protein</topology>
    </subcellularLocation>
</comment>
<dbReference type="AlphaFoldDB" id="A0A934J0Q5"/>
<reference evidence="9" key="1">
    <citation type="submission" date="2020-12" db="EMBL/GenBank/DDBJ databases">
        <authorList>
            <person name="Huq M.A."/>
        </authorList>
    </citation>
    <scope>NUCLEOTIDE SEQUENCE</scope>
    <source>
        <strain evidence="9">MAHUQ-46</strain>
    </source>
</reference>
<evidence type="ECO:0000313" key="10">
    <source>
        <dbReference type="Proteomes" id="UP000640274"/>
    </source>
</evidence>
<dbReference type="GO" id="GO:0016020">
    <property type="term" value="C:membrane"/>
    <property type="evidence" value="ECO:0007669"/>
    <property type="project" value="UniProtKB-SubCell"/>
</dbReference>
<evidence type="ECO:0000256" key="5">
    <source>
        <dbReference type="ARBA" id="ARBA00022840"/>
    </source>
</evidence>